<name>I3Y928_THIV6</name>
<sequence>MLIRTAVVEDAPAIAALVGDLLTEIMTVIAEPVFHFDLSETTERLARFIREARYVVFVASDSAGPGPEELISVSLNFLSLLFPNPFYTSLI</sequence>
<dbReference type="RefSeq" id="WP_014777964.1">
    <property type="nucleotide sequence ID" value="NC_018012.1"/>
</dbReference>
<accession>I3Y928</accession>
<protein>
    <recommendedName>
        <fullName evidence="3">GNAT family N-acetyltransferase</fullName>
    </recommendedName>
</protein>
<dbReference type="KEGG" id="tvi:Thivi_1495"/>
<dbReference type="OrthoDB" id="9789605at2"/>
<organism evidence="1 2">
    <name type="scientific">Thiocystis violascens (strain ATCC 17096 / DSM 198 / 6111)</name>
    <name type="common">Chromatium violascens</name>
    <dbReference type="NCBI Taxonomy" id="765911"/>
    <lineage>
        <taxon>Bacteria</taxon>
        <taxon>Pseudomonadati</taxon>
        <taxon>Pseudomonadota</taxon>
        <taxon>Gammaproteobacteria</taxon>
        <taxon>Chromatiales</taxon>
        <taxon>Chromatiaceae</taxon>
        <taxon>Thiocystis</taxon>
    </lineage>
</organism>
<evidence type="ECO:0000313" key="1">
    <source>
        <dbReference type="EMBL" id="AFL73496.1"/>
    </source>
</evidence>
<dbReference type="HOGENOM" id="CLU_2426077_0_0_6"/>
<dbReference type="SUPFAM" id="SSF55729">
    <property type="entry name" value="Acyl-CoA N-acyltransferases (Nat)"/>
    <property type="match status" value="1"/>
</dbReference>
<dbReference type="EMBL" id="CP003154">
    <property type="protein sequence ID" value="AFL73496.1"/>
    <property type="molecule type" value="Genomic_DNA"/>
</dbReference>
<evidence type="ECO:0008006" key="3">
    <source>
        <dbReference type="Google" id="ProtNLM"/>
    </source>
</evidence>
<dbReference type="AlphaFoldDB" id="I3Y928"/>
<keyword evidence="2" id="KW-1185">Reference proteome</keyword>
<dbReference type="STRING" id="765911.Thivi_1495"/>
<dbReference type="InterPro" id="IPR016181">
    <property type="entry name" value="Acyl_CoA_acyltransferase"/>
</dbReference>
<evidence type="ECO:0000313" key="2">
    <source>
        <dbReference type="Proteomes" id="UP000006062"/>
    </source>
</evidence>
<gene>
    <name evidence="1" type="ordered locus">Thivi_1495</name>
</gene>
<proteinExistence type="predicted"/>
<dbReference type="Proteomes" id="UP000006062">
    <property type="component" value="Chromosome"/>
</dbReference>
<dbReference type="eggNOG" id="COG0456">
    <property type="taxonomic scope" value="Bacteria"/>
</dbReference>
<reference evidence="1 2" key="1">
    <citation type="submission" date="2012-06" db="EMBL/GenBank/DDBJ databases">
        <title>Complete sequence of Thiocystis violascens DSM 198.</title>
        <authorList>
            <consortium name="US DOE Joint Genome Institute"/>
            <person name="Lucas S."/>
            <person name="Han J."/>
            <person name="Lapidus A."/>
            <person name="Cheng J.-F."/>
            <person name="Goodwin L."/>
            <person name="Pitluck S."/>
            <person name="Peters L."/>
            <person name="Ovchinnikova G."/>
            <person name="Teshima H."/>
            <person name="Detter J.C."/>
            <person name="Han C."/>
            <person name="Tapia R."/>
            <person name="Land M."/>
            <person name="Hauser L."/>
            <person name="Kyrpides N."/>
            <person name="Ivanova N."/>
            <person name="Pagani I."/>
            <person name="Vogl K."/>
            <person name="Liu Z."/>
            <person name="Frigaard N.-U."/>
            <person name="Bryant D."/>
            <person name="Woyke T."/>
        </authorList>
    </citation>
    <scope>NUCLEOTIDE SEQUENCE [LARGE SCALE GENOMIC DNA]</scope>
    <source>
        <strain evidence="2">ATCC 17096 / DSM 198 / 6111</strain>
    </source>
</reference>